<dbReference type="EMBL" id="BARU01000080">
    <property type="protein sequence ID" value="GAH26761.1"/>
    <property type="molecule type" value="Genomic_DNA"/>
</dbReference>
<dbReference type="AlphaFoldDB" id="X1E0F7"/>
<protein>
    <submittedName>
        <fullName evidence="1">Uncharacterized protein</fullName>
    </submittedName>
</protein>
<reference evidence="1" key="1">
    <citation type="journal article" date="2014" name="Front. Microbiol.">
        <title>High frequency of phylogenetically diverse reductive dehalogenase-homologous genes in deep subseafloor sedimentary metagenomes.</title>
        <authorList>
            <person name="Kawai M."/>
            <person name="Futagami T."/>
            <person name="Toyoda A."/>
            <person name="Takaki Y."/>
            <person name="Nishi S."/>
            <person name="Hori S."/>
            <person name="Arai W."/>
            <person name="Tsubouchi T."/>
            <person name="Morono Y."/>
            <person name="Uchiyama I."/>
            <person name="Ito T."/>
            <person name="Fujiyama A."/>
            <person name="Inagaki F."/>
            <person name="Takami H."/>
        </authorList>
    </citation>
    <scope>NUCLEOTIDE SEQUENCE</scope>
    <source>
        <strain evidence="1">Expedition CK06-06</strain>
    </source>
</reference>
<accession>X1E0F7</accession>
<name>X1E0F7_9ZZZZ</name>
<proteinExistence type="predicted"/>
<evidence type="ECO:0000313" key="1">
    <source>
        <dbReference type="EMBL" id="GAH26761.1"/>
    </source>
</evidence>
<sequence>MTSVYPLKDILEWYLHGIWQNVLIWIPLLRPSPEPYYPPQFWYEYWPRAWWNYGLDSTRRPDANWVWRWLTAVKEAFRVKVQNVGDVARDAAAVIVRYWLGYVQGAYTTFQAWIMAVEGRVGWWIPGWASNLADAAQRLYNWLPSAIRYSWQTWDQIWENIKASVRAWARARYDAAVGWASASWNWVTGWGNVFISWYNAAYLWLRAFQADPVGMVIGWLGPQWARLVRFALDCLDFWYNLWGSYAAILADFLADPLGWLYDRAEDELVRRW</sequence>
<gene>
    <name evidence="1" type="ORF">S03H2_00442</name>
</gene>
<comment type="caution">
    <text evidence="1">The sequence shown here is derived from an EMBL/GenBank/DDBJ whole genome shotgun (WGS) entry which is preliminary data.</text>
</comment>
<organism evidence="1">
    <name type="scientific">marine sediment metagenome</name>
    <dbReference type="NCBI Taxonomy" id="412755"/>
    <lineage>
        <taxon>unclassified sequences</taxon>
        <taxon>metagenomes</taxon>
        <taxon>ecological metagenomes</taxon>
    </lineage>
</organism>